<name>A0ABM7CR78_9PSED</name>
<dbReference type="Gene3D" id="3.30.420.10">
    <property type="entry name" value="Ribonuclease H-like superfamily/Ribonuclease H"/>
    <property type="match status" value="1"/>
</dbReference>
<keyword evidence="4" id="KW-1185">Reference proteome</keyword>
<protein>
    <recommendedName>
        <fullName evidence="2">Integrase catalytic domain-containing protein</fullName>
    </recommendedName>
</protein>
<dbReference type="InterPro" id="IPR012337">
    <property type="entry name" value="RNaseH-like_sf"/>
</dbReference>
<feature type="region of interest" description="Disordered" evidence="1">
    <location>
        <begin position="523"/>
        <end position="557"/>
    </location>
</feature>
<organism evidence="3 4">
    <name type="scientific">Pseudomonas oryziphila</name>
    <dbReference type="NCBI Taxonomy" id="2894079"/>
    <lineage>
        <taxon>Bacteria</taxon>
        <taxon>Pseudomonadati</taxon>
        <taxon>Pseudomonadota</taxon>
        <taxon>Gammaproteobacteria</taxon>
        <taxon>Pseudomonadales</taxon>
        <taxon>Pseudomonadaceae</taxon>
        <taxon>Pseudomonas</taxon>
    </lineage>
</organism>
<evidence type="ECO:0000313" key="3">
    <source>
        <dbReference type="EMBL" id="AZL73975.1"/>
    </source>
</evidence>
<dbReference type="InterPro" id="IPR001584">
    <property type="entry name" value="Integrase_cat-core"/>
</dbReference>
<dbReference type="InterPro" id="IPR009004">
    <property type="entry name" value="Transposase_Mu_C"/>
</dbReference>
<feature type="compositionally biased region" description="Polar residues" evidence="1">
    <location>
        <begin position="545"/>
        <end position="556"/>
    </location>
</feature>
<evidence type="ECO:0000259" key="2">
    <source>
        <dbReference type="PROSITE" id="PS50994"/>
    </source>
</evidence>
<feature type="region of interest" description="Disordered" evidence="1">
    <location>
        <begin position="1"/>
        <end position="34"/>
    </location>
</feature>
<gene>
    <name evidence="3" type="ORF">EI693_13140</name>
</gene>
<dbReference type="EMBL" id="CP034337">
    <property type="protein sequence ID" value="AZL73975.1"/>
    <property type="molecule type" value="Genomic_DNA"/>
</dbReference>
<feature type="domain" description="Integrase catalytic" evidence="2">
    <location>
        <begin position="191"/>
        <end position="395"/>
    </location>
</feature>
<sequence>MVGGMINRNKTSEKESELSKAPSLGAESKSSSKLNLDSSDKTIARFDLASDRIPTIKLYLSGQISAVDAANAIGMKPSGFHKIIRRVRARGGDLSAVTSSMPGRRPTPSELGGELEGLIVDSIKTYAGKAATIERVWVTAQMLADERGLKRPSYHAVRRRLLKKGKRFLANMKLGKVDAADIFEARPGYKVTSRPLEWVQIDHTRVDMIVVDEQDRTVIDRPWVSFAICIHTRAIVGFYLSLLPPNSVTVAMLIENCVLPKTAILASLGLDASVWPMHGVPEVIHADNAAEFRSEVLKARLKRFGVRVEHRDVGKKHQGGHIERLIGTMMRSHIHFLRGTTYSNTQQRGDEDSVARASISITALRKFFVCAIHAYNNRKHPAIKMFPSQKWDEHFGKHSQPRQIDESLHEGFRYALYPERPKLIRAGGIEMHGRFYYAPCLQNKVREELVVKYDPNDLSKIFVDLEGDGTYVSVPEYRNQMRRSHDYALYRVERQEKGERDGTYSADATASLALGNAIVQEEYRRTAQSKRQSAKAAGKRDQRNYTESLDSRSQVHMQAEPEFTDQTEHLDNLLDNAATAKPASIASLRKPENATIPKSEVSKVRKGRAALRAVGGERKAAERPWQGFSRSSTAEHIDFDAPPTLY</sequence>
<dbReference type="InterPro" id="IPR036397">
    <property type="entry name" value="RNaseH_sf"/>
</dbReference>
<evidence type="ECO:0000256" key="1">
    <source>
        <dbReference type="SAM" id="MobiDB-lite"/>
    </source>
</evidence>
<dbReference type="SUPFAM" id="SSF50610">
    <property type="entry name" value="mu transposase, C-terminal domain"/>
    <property type="match status" value="1"/>
</dbReference>
<proteinExistence type="predicted"/>
<evidence type="ECO:0000313" key="4">
    <source>
        <dbReference type="Proteomes" id="UP000272622"/>
    </source>
</evidence>
<dbReference type="SUPFAM" id="SSF53098">
    <property type="entry name" value="Ribonuclease H-like"/>
    <property type="match status" value="1"/>
</dbReference>
<dbReference type="InterPro" id="IPR015378">
    <property type="entry name" value="Transposase-like_Mu_C"/>
</dbReference>
<reference evidence="3 4" key="1">
    <citation type="submission" date="2018-12" db="EMBL/GenBank/DDBJ databases">
        <authorList>
            <person name="Li S."/>
            <person name="Yang R."/>
            <person name="Chen G."/>
            <person name="Zou L."/>
            <person name="Zhang C."/>
            <person name="Chen Y."/>
            <person name="Liu Z."/>
            <person name="Li Y."/>
            <person name="Yan Y."/>
            <person name="Huang M."/>
            <person name="Chen T."/>
        </authorList>
    </citation>
    <scope>NUCLEOTIDE SEQUENCE [LARGE SCALE GENOMIC DNA]</scope>
    <source>
        <strain evidence="3 4">2014</strain>
    </source>
</reference>
<accession>A0ABM7CR78</accession>
<dbReference type="PROSITE" id="PS50994">
    <property type="entry name" value="INTEGRASE"/>
    <property type="match status" value="1"/>
</dbReference>
<feature type="region of interest" description="Disordered" evidence="1">
    <location>
        <begin position="584"/>
        <end position="646"/>
    </location>
</feature>
<dbReference type="Proteomes" id="UP000272622">
    <property type="component" value="Chromosome"/>
</dbReference>
<dbReference type="Pfam" id="PF09299">
    <property type="entry name" value="Mu-transpos_C"/>
    <property type="match status" value="1"/>
</dbReference>